<dbReference type="OrthoDB" id="945117at2"/>
<dbReference type="AlphaFoldDB" id="A0A3N4PLV5"/>
<gene>
    <name evidence="2" type="ORF">EGT74_22040</name>
</gene>
<dbReference type="Proteomes" id="UP000278351">
    <property type="component" value="Unassembled WGS sequence"/>
</dbReference>
<proteinExistence type="predicted"/>
<comment type="caution">
    <text evidence="2">The sequence shown here is derived from an EMBL/GenBank/DDBJ whole genome shotgun (WGS) entry which is preliminary data.</text>
</comment>
<keyword evidence="1" id="KW-0732">Signal</keyword>
<evidence type="ECO:0000256" key="1">
    <source>
        <dbReference type="SAM" id="SignalP"/>
    </source>
</evidence>
<feature type="chain" id="PRO_5018334853" evidence="1">
    <location>
        <begin position="18"/>
        <end position="197"/>
    </location>
</feature>
<name>A0A3N4PLV5_9BACT</name>
<sequence length="197" mass="21172">MRKIGYLTLLMSTVLFAVNGFAQTQKGNVMVGAQLANIGGTFQNGGSVFNLNLTPKAGWFIRDNIALGVDVNLGLTTGNDQTDFLYGIGAFGRYYVSDKRVELDRKSRWFFEASAGVNGVNRKVGDVSTNTNGLGIGIGPGLAYFITPNIGLEGLVKYDLTVGFGSSTTAHRVSFNLGFQIYLPSAKARQTIREVGK</sequence>
<reference evidence="2 3" key="1">
    <citation type="submission" date="2018-11" db="EMBL/GenBank/DDBJ databases">
        <title>Chitinophaga lutea sp.nov., isolate from arsenic contaminated soil.</title>
        <authorList>
            <person name="Zong Y."/>
        </authorList>
    </citation>
    <scope>NUCLEOTIDE SEQUENCE [LARGE SCALE GENOMIC DNA]</scope>
    <source>
        <strain evidence="2 3">ZY74</strain>
    </source>
</reference>
<dbReference type="EMBL" id="RPDH01000002">
    <property type="protein sequence ID" value="RPE09662.1"/>
    <property type="molecule type" value="Genomic_DNA"/>
</dbReference>
<feature type="signal peptide" evidence="1">
    <location>
        <begin position="1"/>
        <end position="17"/>
    </location>
</feature>
<evidence type="ECO:0000313" key="3">
    <source>
        <dbReference type="Proteomes" id="UP000278351"/>
    </source>
</evidence>
<evidence type="ECO:0000313" key="2">
    <source>
        <dbReference type="EMBL" id="RPE09662.1"/>
    </source>
</evidence>
<keyword evidence="3" id="KW-1185">Reference proteome</keyword>
<organism evidence="2 3">
    <name type="scientific">Chitinophaga lutea</name>
    <dbReference type="NCBI Taxonomy" id="2488634"/>
    <lineage>
        <taxon>Bacteria</taxon>
        <taxon>Pseudomonadati</taxon>
        <taxon>Bacteroidota</taxon>
        <taxon>Chitinophagia</taxon>
        <taxon>Chitinophagales</taxon>
        <taxon>Chitinophagaceae</taxon>
        <taxon>Chitinophaga</taxon>
    </lineage>
</organism>
<accession>A0A3N4PLV5</accession>
<protein>
    <submittedName>
        <fullName evidence="2">Porin family protein</fullName>
    </submittedName>
</protein>